<dbReference type="InterPro" id="IPR006311">
    <property type="entry name" value="TAT_signal"/>
</dbReference>
<dbReference type="PANTHER" id="PTHR43737">
    <property type="entry name" value="BLL7424 PROTEIN"/>
    <property type="match status" value="1"/>
</dbReference>
<sequence>MHDSQRQLANLLSRRLFLGQAGTALGAAALMSLGESTLQAATRSAAAKAKRVIYLCQSGAPSQHDLFDYKPMLAERQGEELPDSIRGGQRLTGMTADQTTFPLTPSIFPFAQHGARGAWFSSAVPQMAKLADDACFVHSMHTEAINHDPAMTLLQTGTQQPGRPSLGAWVSYGLGSENADLPAFVVLISRGSSLGNQQPLADKLWGSAFLPAEHQGMKFRGAGDPILYLGDPAGVSRKSRGQMIAAVAELNRLEARSIPDPEIEARIAQYELAYRMQASAPELVDFRNEPEATFKLYGEEARKPGTFAANCLLARRLAERDIRFIQLYHRGWDQHLHLPRDLARQCRDVDQASAALVQDLKDRGLLEDTLVVWGGEFGRTAYCQGELTVDDYGRDHHPRCYTIWMAGGGIRPGIQYGQTDEFGYNVVENPVHIHDLNATILHQLGVNHLDLTYRYQGRDFRLTDIAGNVVSDILQS</sequence>
<gene>
    <name evidence="1" type="ORF">Enr8_50420</name>
</gene>
<dbReference type="EMBL" id="SJPF01000008">
    <property type="protein sequence ID" value="TWT29525.1"/>
    <property type="molecule type" value="Genomic_DNA"/>
</dbReference>
<dbReference type="RefSeq" id="WP_146437006.1">
    <property type="nucleotide sequence ID" value="NZ_SJPF01000008.1"/>
</dbReference>
<dbReference type="InterPro" id="IPR017850">
    <property type="entry name" value="Alkaline_phosphatase_core_sf"/>
</dbReference>
<evidence type="ECO:0000313" key="1">
    <source>
        <dbReference type="EMBL" id="TWT29525.1"/>
    </source>
</evidence>
<evidence type="ECO:0008006" key="3">
    <source>
        <dbReference type="Google" id="ProtNLM"/>
    </source>
</evidence>
<dbReference type="Pfam" id="PF07394">
    <property type="entry name" value="DUF1501"/>
    <property type="match status" value="1"/>
</dbReference>
<dbReference type="InterPro" id="IPR010869">
    <property type="entry name" value="DUF1501"/>
</dbReference>
<accession>A0A5C5UVZ1</accession>
<keyword evidence="2" id="KW-1185">Reference proteome</keyword>
<proteinExistence type="predicted"/>
<name>A0A5C5UVZ1_9BACT</name>
<evidence type="ECO:0000313" key="2">
    <source>
        <dbReference type="Proteomes" id="UP000318878"/>
    </source>
</evidence>
<dbReference type="AlphaFoldDB" id="A0A5C5UVZ1"/>
<dbReference type="Gene3D" id="3.40.720.10">
    <property type="entry name" value="Alkaline Phosphatase, subunit A"/>
    <property type="match status" value="1"/>
</dbReference>
<comment type="caution">
    <text evidence="1">The sequence shown here is derived from an EMBL/GenBank/DDBJ whole genome shotgun (WGS) entry which is preliminary data.</text>
</comment>
<dbReference type="SUPFAM" id="SSF53649">
    <property type="entry name" value="Alkaline phosphatase-like"/>
    <property type="match status" value="1"/>
</dbReference>
<dbReference type="OrthoDB" id="127333at2"/>
<organism evidence="1 2">
    <name type="scientific">Blastopirellula retiformator</name>
    <dbReference type="NCBI Taxonomy" id="2527970"/>
    <lineage>
        <taxon>Bacteria</taxon>
        <taxon>Pseudomonadati</taxon>
        <taxon>Planctomycetota</taxon>
        <taxon>Planctomycetia</taxon>
        <taxon>Pirellulales</taxon>
        <taxon>Pirellulaceae</taxon>
        <taxon>Blastopirellula</taxon>
    </lineage>
</organism>
<protein>
    <recommendedName>
        <fullName evidence="3">Sulfatase</fullName>
    </recommendedName>
</protein>
<reference evidence="1 2" key="1">
    <citation type="submission" date="2019-02" db="EMBL/GenBank/DDBJ databases">
        <title>Deep-cultivation of Planctomycetes and their phenomic and genomic characterization uncovers novel biology.</title>
        <authorList>
            <person name="Wiegand S."/>
            <person name="Jogler M."/>
            <person name="Boedeker C."/>
            <person name="Pinto D."/>
            <person name="Vollmers J."/>
            <person name="Rivas-Marin E."/>
            <person name="Kohn T."/>
            <person name="Peeters S.H."/>
            <person name="Heuer A."/>
            <person name="Rast P."/>
            <person name="Oberbeckmann S."/>
            <person name="Bunk B."/>
            <person name="Jeske O."/>
            <person name="Meyerdierks A."/>
            <person name="Storesund J.E."/>
            <person name="Kallscheuer N."/>
            <person name="Luecker S."/>
            <person name="Lage O.M."/>
            <person name="Pohl T."/>
            <person name="Merkel B.J."/>
            <person name="Hornburger P."/>
            <person name="Mueller R.-W."/>
            <person name="Bruemmer F."/>
            <person name="Labrenz M."/>
            <person name="Spormann A.M."/>
            <person name="Op Den Camp H."/>
            <person name="Overmann J."/>
            <person name="Amann R."/>
            <person name="Jetten M.S.M."/>
            <person name="Mascher T."/>
            <person name="Medema M.H."/>
            <person name="Devos D.P."/>
            <person name="Kaster A.-K."/>
            <person name="Ovreas L."/>
            <person name="Rohde M."/>
            <person name="Galperin M.Y."/>
            <person name="Jogler C."/>
        </authorList>
    </citation>
    <scope>NUCLEOTIDE SEQUENCE [LARGE SCALE GENOMIC DNA]</scope>
    <source>
        <strain evidence="1 2">Enr8</strain>
    </source>
</reference>
<dbReference type="Proteomes" id="UP000318878">
    <property type="component" value="Unassembled WGS sequence"/>
</dbReference>
<dbReference type="PANTHER" id="PTHR43737:SF1">
    <property type="entry name" value="DUF1501 DOMAIN-CONTAINING PROTEIN"/>
    <property type="match status" value="1"/>
</dbReference>
<dbReference type="PROSITE" id="PS51318">
    <property type="entry name" value="TAT"/>
    <property type="match status" value="1"/>
</dbReference>